<evidence type="ECO:0000313" key="3">
    <source>
        <dbReference type="Proteomes" id="UP001281761"/>
    </source>
</evidence>
<protein>
    <submittedName>
        <fullName evidence="1">Uncharacterized protein</fullName>
    </submittedName>
</protein>
<dbReference type="Proteomes" id="UP001281761">
    <property type="component" value="Unassembled WGS sequence"/>
</dbReference>
<comment type="caution">
    <text evidence="1">The sequence shown here is derived from an EMBL/GenBank/DDBJ whole genome shotgun (WGS) entry which is preliminary data.</text>
</comment>
<dbReference type="InterPro" id="IPR016024">
    <property type="entry name" value="ARM-type_fold"/>
</dbReference>
<gene>
    <name evidence="2" type="ORF">BLNAU_21707</name>
    <name evidence="1" type="ORF">BLNAU_24698</name>
</gene>
<proteinExistence type="predicted"/>
<sequence length="272" mass="30160">MGAGDSKISSSTDFPCPDCSPFLNWQSNRNESEPKKVVVLRSLVATVKFQSALNDSLEAKAVEFLQSVHPLIRHSADGFLSHFASSSEEYLTDFIQPMMALISSASQPITAATVEMLNFLFGNSSPKLRLAIVKADLIPQLLTSLNPQSLSFTEAVDINTCLLSIIAYSLCLSSPTDLTRLGIEDDTEQQAVHETVLQQVLAPSEKYICHLCMSRFVPIILKESIRFTGLSIKFCLFLFQEQIKVLNLHGYLLSKLRFYTSSFQALTLQPSL</sequence>
<name>A0ABQ9WLP8_9EUKA</name>
<dbReference type="EMBL" id="JARBJD010000679">
    <property type="protein sequence ID" value="KAK2940387.1"/>
    <property type="molecule type" value="Genomic_DNA"/>
</dbReference>
<organism evidence="1 3">
    <name type="scientific">Blattamonas nauphoetae</name>
    <dbReference type="NCBI Taxonomy" id="2049346"/>
    <lineage>
        <taxon>Eukaryota</taxon>
        <taxon>Metamonada</taxon>
        <taxon>Preaxostyla</taxon>
        <taxon>Oxymonadida</taxon>
        <taxon>Blattamonas</taxon>
    </lineage>
</organism>
<reference evidence="1 3" key="1">
    <citation type="journal article" date="2022" name="bioRxiv">
        <title>Genomics of Preaxostyla Flagellates Illuminates Evolutionary Transitions and the Path Towards Mitochondrial Loss.</title>
        <authorList>
            <person name="Novak L.V.F."/>
            <person name="Treitli S.C."/>
            <person name="Pyrih J."/>
            <person name="Halakuc P."/>
            <person name="Pipaliya S.V."/>
            <person name="Vacek V."/>
            <person name="Brzon O."/>
            <person name="Soukal P."/>
            <person name="Eme L."/>
            <person name="Dacks J.B."/>
            <person name="Karnkowska A."/>
            <person name="Elias M."/>
            <person name="Hampl V."/>
        </authorList>
    </citation>
    <scope>NUCLEOTIDE SEQUENCE [LARGE SCALE GENOMIC DNA]</scope>
    <source>
        <strain evidence="1">NAU3</strain>
        <tissue evidence="1">Gut</tissue>
    </source>
</reference>
<dbReference type="SUPFAM" id="SSF48371">
    <property type="entry name" value="ARM repeat"/>
    <property type="match status" value="1"/>
</dbReference>
<dbReference type="InterPro" id="IPR011989">
    <property type="entry name" value="ARM-like"/>
</dbReference>
<keyword evidence="3" id="KW-1185">Reference proteome</keyword>
<dbReference type="EMBL" id="JARBJD010000349">
    <property type="protein sequence ID" value="KAK2943397.1"/>
    <property type="molecule type" value="Genomic_DNA"/>
</dbReference>
<evidence type="ECO:0000313" key="1">
    <source>
        <dbReference type="EMBL" id="KAK2940387.1"/>
    </source>
</evidence>
<evidence type="ECO:0000313" key="2">
    <source>
        <dbReference type="EMBL" id="KAK2943397.1"/>
    </source>
</evidence>
<accession>A0ABQ9WLP8</accession>
<dbReference type="Gene3D" id="1.25.10.10">
    <property type="entry name" value="Leucine-rich Repeat Variant"/>
    <property type="match status" value="1"/>
</dbReference>